<name>A0A804KL64_MUSAM</name>
<keyword evidence="7" id="KW-1185">Reference proteome</keyword>
<organism evidence="6 7">
    <name type="scientific">Musa acuminata subsp. malaccensis</name>
    <name type="common">Wild banana</name>
    <name type="synonym">Musa malaccensis</name>
    <dbReference type="NCBI Taxonomy" id="214687"/>
    <lineage>
        <taxon>Eukaryota</taxon>
        <taxon>Viridiplantae</taxon>
        <taxon>Streptophyta</taxon>
        <taxon>Embryophyta</taxon>
        <taxon>Tracheophyta</taxon>
        <taxon>Spermatophyta</taxon>
        <taxon>Magnoliopsida</taxon>
        <taxon>Liliopsida</taxon>
        <taxon>Zingiberales</taxon>
        <taxon>Musaceae</taxon>
        <taxon>Musa</taxon>
    </lineage>
</organism>
<evidence type="ECO:0000313" key="6">
    <source>
        <dbReference type="EnsemblPlants" id="Ma09_p18790.1"/>
    </source>
</evidence>
<sequence length="197" mass="21746">MNKSARIISASEVNGGYFTPYQSSFCLDSSLNTTKARGKILICRHSGSAAEPRLEKSLVVQKAGGLGMVMIDEAENDVAIPFAIPTATVRKEIGNKIFSYVNHTRKPSTLILPVETVLGSRPAPRVAAFSSKGPNSLTAEVLKVGSCVFRLKNVIEPEKQYIYIYICVYVRLLSVVDIIVHFVYFLFLKRTIKTTID</sequence>
<dbReference type="AlphaFoldDB" id="A0A804KL64"/>
<keyword evidence="3" id="KW-0472">Membrane</keyword>
<gene>
    <name evidence="5" type="ORF">GSMUA_236760.1</name>
</gene>
<reference evidence="5" key="1">
    <citation type="submission" date="2021-03" db="EMBL/GenBank/DDBJ databases">
        <authorList>
            <consortium name="Genoscope - CEA"/>
            <person name="William W."/>
        </authorList>
    </citation>
    <scope>NUCLEOTIDE SEQUENCE</scope>
    <source>
        <strain evidence="5">Doubled-haploid Pahang</strain>
    </source>
</reference>
<dbReference type="InterPro" id="IPR003137">
    <property type="entry name" value="PA_domain"/>
</dbReference>
<keyword evidence="3" id="KW-0812">Transmembrane</keyword>
<comment type="similarity">
    <text evidence="1">Belongs to the peptidase S8 family.</text>
</comment>
<dbReference type="InterPro" id="IPR045051">
    <property type="entry name" value="SBT"/>
</dbReference>
<dbReference type="Gramene" id="Ma09_t18790.1">
    <property type="protein sequence ID" value="Ma09_p18790.1"/>
    <property type="gene ID" value="Ma09_g18790"/>
</dbReference>
<dbReference type="Pfam" id="PF02225">
    <property type="entry name" value="PA"/>
    <property type="match status" value="1"/>
</dbReference>
<dbReference type="EnsemblPlants" id="Ma09_t18790.1">
    <property type="protein sequence ID" value="Ma09_p18790.1"/>
    <property type="gene ID" value="Ma09_g18790"/>
</dbReference>
<evidence type="ECO:0000256" key="1">
    <source>
        <dbReference type="ARBA" id="ARBA00011073"/>
    </source>
</evidence>
<evidence type="ECO:0000256" key="3">
    <source>
        <dbReference type="SAM" id="Phobius"/>
    </source>
</evidence>
<feature type="transmembrane region" description="Helical" evidence="3">
    <location>
        <begin position="162"/>
        <end position="187"/>
    </location>
</feature>
<dbReference type="Gene3D" id="3.50.30.30">
    <property type="match status" value="1"/>
</dbReference>
<dbReference type="PANTHER" id="PTHR10795">
    <property type="entry name" value="PROPROTEIN CONVERTASE SUBTILISIN/KEXIN"/>
    <property type="match status" value="1"/>
</dbReference>
<evidence type="ECO:0000256" key="2">
    <source>
        <dbReference type="ARBA" id="ARBA00022729"/>
    </source>
</evidence>
<evidence type="ECO:0000313" key="5">
    <source>
        <dbReference type="EMBL" id="CAG1835653.1"/>
    </source>
</evidence>
<feature type="domain" description="PA" evidence="4">
    <location>
        <begin position="26"/>
        <end position="97"/>
    </location>
</feature>
<accession>A0A804KL64</accession>
<protein>
    <submittedName>
        <fullName evidence="5">(wild Malaysian banana) hypothetical protein</fullName>
    </submittedName>
</protein>
<dbReference type="OMA" id="NCCCINC"/>
<dbReference type="InParanoid" id="A0A804KL64"/>
<evidence type="ECO:0000313" key="7">
    <source>
        <dbReference type="Proteomes" id="UP000012960"/>
    </source>
</evidence>
<dbReference type="CDD" id="cd02120">
    <property type="entry name" value="PA_subtilisin_like"/>
    <property type="match status" value="1"/>
</dbReference>
<keyword evidence="2" id="KW-0732">Signal</keyword>
<dbReference type="Proteomes" id="UP000012960">
    <property type="component" value="Unplaced"/>
</dbReference>
<dbReference type="EMBL" id="HG996474">
    <property type="protein sequence ID" value="CAG1835653.1"/>
    <property type="molecule type" value="Genomic_DNA"/>
</dbReference>
<proteinExistence type="inferred from homology"/>
<reference evidence="6" key="2">
    <citation type="submission" date="2021-05" db="UniProtKB">
        <authorList>
            <consortium name="EnsemblPlants"/>
        </authorList>
    </citation>
    <scope>IDENTIFICATION</scope>
    <source>
        <strain evidence="6">subsp. malaccensis</strain>
    </source>
</reference>
<evidence type="ECO:0000259" key="4">
    <source>
        <dbReference type="Pfam" id="PF02225"/>
    </source>
</evidence>
<keyword evidence="3" id="KW-1133">Transmembrane helix</keyword>